<keyword evidence="2" id="KW-1185">Reference proteome</keyword>
<dbReference type="Proteomes" id="UP001162480">
    <property type="component" value="Chromosome 4"/>
</dbReference>
<evidence type="ECO:0000313" key="2">
    <source>
        <dbReference type="Proteomes" id="UP001162480"/>
    </source>
</evidence>
<proteinExistence type="predicted"/>
<evidence type="ECO:0000313" key="1">
    <source>
        <dbReference type="EMBL" id="CAI9721207.1"/>
    </source>
</evidence>
<accession>A0AA36F1Q3</accession>
<dbReference type="AlphaFoldDB" id="A0AA36F1Q3"/>
<sequence>MHSGRDNDDGAGRGGGYGKDGRAAGVDGLVLAVAVVDDGEYFGSFIGFSIHTYFIRLGGERKRSKGHAAQLRLAKPFAIVQRCGARLSVDLLKLLVNVSSSQSSYKLNKLSSDGDLTWYEVIYKAAMKSRLAIKISIQIQLLLASKIPTYKPAANSVAYASAQQVQRNSHRNYHGFTGPLILNNRDTLHRRIQLNHI</sequence>
<dbReference type="EMBL" id="OX597817">
    <property type="protein sequence ID" value="CAI9721207.1"/>
    <property type="molecule type" value="Genomic_DNA"/>
</dbReference>
<reference evidence="1" key="1">
    <citation type="submission" date="2023-08" db="EMBL/GenBank/DDBJ databases">
        <authorList>
            <person name="Alioto T."/>
            <person name="Alioto T."/>
            <person name="Gomez Garrido J."/>
        </authorList>
    </citation>
    <scope>NUCLEOTIDE SEQUENCE</scope>
</reference>
<organism evidence="1 2">
    <name type="scientific">Octopus vulgaris</name>
    <name type="common">Common octopus</name>
    <dbReference type="NCBI Taxonomy" id="6645"/>
    <lineage>
        <taxon>Eukaryota</taxon>
        <taxon>Metazoa</taxon>
        <taxon>Spiralia</taxon>
        <taxon>Lophotrochozoa</taxon>
        <taxon>Mollusca</taxon>
        <taxon>Cephalopoda</taxon>
        <taxon>Coleoidea</taxon>
        <taxon>Octopodiformes</taxon>
        <taxon>Octopoda</taxon>
        <taxon>Incirrata</taxon>
        <taxon>Octopodidae</taxon>
        <taxon>Octopus</taxon>
    </lineage>
</organism>
<protein>
    <submittedName>
        <fullName evidence="1">Uncharacterized protein</fullName>
    </submittedName>
</protein>
<gene>
    <name evidence="1" type="ORF">OCTVUL_1B030138</name>
</gene>
<name>A0AA36F1Q3_OCTVU</name>